<keyword evidence="2" id="KW-1185">Reference proteome</keyword>
<dbReference type="EMBL" id="JBEFKJ010000008">
    <property type="protein sequence ID" value="KAL2045011.1"/>
    <property type="molecule type" value="Genomic_DNA"/>
</dbReference>
<evidence type="ECO:0000313" key="2">
    <source>
        <dbReference type="Proteomes" id="UP001590950"/>
    </source>
</evidence>
<dbReference type="Proteomes" id="UP001590950">
    <property type="component" value="Unassembled WGS sequence"/>
</dbReference>
<proteinExistence type="predicted"/>
<name>A0ABR4AHL9_9LECA</name>
<accession>A0ABR4AHL9</accession>
<evidence type="ECO:0000313" key="1">
    <source>
        <dbReference type="EMBL" id="KAL2045011.1"/>
    </source>
</evidence>
<reference evidence="1 2" key="1">
    <citation type="submission" date="2024-09" db="EMBL/GenBank/DDBJ databases">
        <title>Rethinking Asexuality: The Enigmatic Case of Functional Sexual Genes in Lepraria (Stereocaulaceae).</title>
        <authorList>
            <person name="Doellman M."/>
            <person name="Sun Y."/>
            <person name="Barcenas-Pena A."/>
            <person name="Lumbsch H.T."/>
            <person name="Grewe F."/>
        </authorList>
    </citation>
    <scope>NUCLEOTIDE SEQUENCE [LARGE SCALE GENOMIC DNA]</scope>
    <source>
        <strain evidence="1 2">Mercado 3170</strain>
    </source>
</reference>
<organism evidence="1 2">
    <name type="scientific">Stereocaulon virgatum</name>
    <dbReference type="NCBI Taxonomy" id="373712"/>
    <lineage>
        <taxon>Eukaryota</taxon>
        <taxon>Fungi</taxon>
        <taxon>Dikarya</taxon>
        <taxon>Ascomycota</taxon>
        <taxon>Pezizomycotina</taxon>
        <taxon>Lecanoromycetes</taxon>
        <taxon>OSLEUM clade</taxon>
        <taxon>Lecanoromycetidae</taxon>
        <taxon>Lecanorales</taxon>
        <taxon>Lecanorineae</taxon>
        <taxon>Stereocaulaceae</taxon>
        <taxon>Stereocaulon</taxon>
    </lineage>
</organism>
<gene>
    <name evidence="1" type="ORF">N7G274_002786</name>
</gene>
<comment type="caution">
    <text evidence="1">The sequence shown here is derived from an EMBL/GenBank/DDBJ whole genome shotgun (WGS) entry which is preliminary data.</text>
</comment>
<sequence length="80" mass="9330">MLHINRFYEDLGTCAKEKHMIYELTAPGSRFGKFVIDEFCWESDKGWLCEREEEDDSLAMGAFTPEIKDDYWYAATHALG</sequence>
<protein>
    <submittedName>
        <fullName evidence="1">Uncharacterized protein</fullName>
    </submittedName>
</protein>